<proteinExistence type="predicted"/>
<reference evidence="1" key="1">
    <citation type="journal article" date="2012" name="PLoS ONE">
        <title>Gene sets for utilization of primary and secondary nutrition supplies in the distal gut of endangered iberian lynx.</title>
        <authorList>
            <person name="Alcaide M."/>
            <person name="Messina E."/>
            <person name="Richter M."/>
            <person name="Bargiela R."/>
            <person name="Peplies J."/>
            <person name="Huws S.A."/>
            <person name="Newbold C.J."/>
            <person name="Golyshin P.N."/>
            <person name="Simon M.A."/>
            <person name="Lopez G."/>
            <person name="Yakimov M.M."/>
            <person name="Ferrer M."/>
        </authorList>
    </citation>
    <scope>NUCLEOTIDE SEQUENCE</scope>
</reference>
<feature type="non-terminal residue" evidence="1">
    <location>
        <position position="1"/>
    </location>
</feature>
<evidence type="ECO:0000313" key="1">
    <source>
        <dbReference type="EMBL" id="EJW91259.1"/>
    </source>
</evidence>
<dbReference type="EMBL" id="AMCI01008294">
    <property type="protein sequence ID" value="EJW91259.1"/>
    <property type="molecule type" value="Genomic_DNA"/>
</dbReference>
<sequence>TAGTSSYLIHGVMNLKTIVYGTLY</sequence>
<gene>
    <name evidence="1" type="ORF">EVA_20634</name>
</gene>
<name>J9FV70_9ZZZZ</name>
<dbReference type="AlphaFoldDB" id="J9FV70"/>
<accession>J9FV70</accession>
<protein>
    <submittedName>
        <fullName evidence="1">Uncharacterized protein</fullName>
    </submittedName>
</protein>
<organism evidence="1">
    <name type="scientific">gut metagenome</name>
    <dbReference type="NCBI Taxonomy" id="749906"/>
    <lineage>
        <taxon>unclassified sequences</taxon>
        <taxon>metagenomes</taxon>
        <taxon>organismal metagenomes</taxon>
    </lineage>
</organism>
<comment type="caution">
    <text evidence="1">The sequence shown here is derived from an EMBL/GenBank/DDBJ whole genome shotgun (WGS) entry which is preliminary data.</text>
</comment>